<evidence type="ECO:0000256" key="1">
    <source>
        <dbReference type="SAM" id="MobiDB-lite"/>
    </source>
</evidence>
<dbReference type="GO" id="GO:0000272">
    <property type="term" value="P:polysaccharide catabolic process"/>
    <property type="evidence" value="ECO:0007669"/>
    <property type="project" value="InterPro"/>
</dbReference>
<feature type="domain" description="Dockerin" evidence="2">
    <location>
        <begin position="339"/>
        <end position="408"/>
    </location>
</feature>
<dbReference type="InterPro" id="IPR016134">
    <property type="entry name" value="Dockerin_dom"/>
</dbReference>
<reference evidence="3 4" key="1">
    <citation type="journal article" date="2016" name="Nat. Commun.">
        <title>Thousands of microbial genomes shed light on interconnected biogeochemical processes in an aquifer system.</title>
        <authorList>
            <person name="Anantharaman K."/>
            <person name="Brown C.T."/>
            <person name="Hug L.A."/>
            <person name="Sharon I."/>
            <person name="Castelle C.J."/>
            <person name="Probst A.J."/>
            <person name="Thomas B.C."/>
            <person name="Singh A."/>
            <person name="Wilkins M.J."/>
            <person name="Karaoz U."/>
            <person name="Brodie E.L."/>
            <person name="Williams K.H."/>
            <person name="Hubbard S.S."/>
            <person name="Banfield J.F."/>
        </authorList>
    </citation>
    <scope>NUCLEOTIDE SEQUENCE [LARGE SCALE GENOMIC DNA]</scope>
</reference>
<gene>
    <name evidence="3" type="ORF">A2751_03625</name>
</gene>
<dbReference type="Gene3D" id="2.60.40.10">
    <property type="entry name" value="Immunoglobulins"/>
    <property type="match status" value="5"/>
</dbReference>
<feature type="region of interest" description="Disordered" evidence="1">
    <location>
        <begin position="1664"/>
        <end position="1693"/>
    </location>
</feature>
<dbReference type="CDD" id="cd14256">
    <property type="entry name" value="Dockerin_I"/>
    <property type="match status" value="1"/>
</dbReference>
<dbReference type="Pfam" id="PF18911">
    <property type="entry name" value="PKD_4"/>
    <property type="match status" value="1"/>
</dbReference>
<organism evidence="3 4">
    <name type="scientific">Candidatus Doudnabacteria bacterium RIFCSPHIGHO2_01_FULL_46_14</name>
    <dbReference type="NCBI Taxonomy" id="1817824"/>
    <lineage>
        <taxon>Bacteria</taxon>
        <taxon>Candidatus Doudnaibacteriota</taxon>
    </lineage>
</organism>
<dbReference type="InterPro" id="IPR036439">
    <property type="entry name" value="Dockerin_dom_sf"/>
</dbReference>
<dbReference type="SUPFAM" id="SSF63446">
    <property type="entry name" value="Type I dockerin domain"/>
    <property type="match status" value="1"/>
</dbReference>
<evidence type="ECO:0000313" key="4">
    <source>
        <dbReference type="Proteomes" id="UP000176864"/>
    </source>
</evidence>
<protein>
    <recommendedName>
        <fullName evidence="2">Dockerin domain-containing protein</fullName>
    </recommendedName>
</protein>
<dbReference type="InterPro" id="IPR035986">
    <property type="entry name" value="PKD_dom_sf"/>
</dbReference>
<accession>A0A1F5NKL4</accession>
<evidence type="ECO:0000259" key="2">
    <source>
        <dbReference type="PROSITE" id="PS51766"/>
    </source>
</evidence>
<dbReference type="PROSITE" id="PS51766">
    <property type="entry name" value="DOCKERIN"/>
    <property type="match status" value="1"/>
</dbReference>
<dbReference type="SUPFAM" id="SSF49299">
    <property type="entry name" value="PKD domain"/>
    <property type="match status" value="2"/>
</dbReference>
<sequence length="1922" mass="202568">MLNNKRFGRLLILAGVILTTGFFVSGVSEAAVSMEGSLVADNSGTVYLVTGGERRPFRSPEVFYSHGYSFSMVGQATADDLNLPIGPVMIFRDGTLVKGPNDPLVYLITTGYKRPFQTAEDFLGLGYSFFNVVTANAETFADLPVGGIMSEAKYGGNHPPGTLINDNGTIYLITPNGRSGFANADDFRSHGYGFNQVVLANETDRTLPNTGNVPYRFIPTSSLPFSPKSPPPLPSDPRAPTRPAVTGPTSVLVKSLNTYSAVSTDPDGDYIIYTFDWGDGNSSERSAVSGQQVFVSEQVWATSGIYTVKVQARDDFGHYSVVNTMTVSVLPDLPPAPTGSDLPGDANLDDKVNTGDSVVIDLHVDNVSKLTDLNALNNADVDGNGLITKNDANLVANFFGRVINKFPTSSTTVISFAKASPLSSTTVAAGANNQQVGAFAVTVIGNPVQVSKLVFAVNKAITNVVVKDGDKIIAGPFDAIGGKITMTDTIIFQPGTSDYKIYANLNNAFATGDVLTLTLENPETAVTAKDIVSLSGITAQPRYNKALESVIIRKGAVVVSTSSSPASQSVLIGTPGFTFANFVVDAAGSSEDIRITSFKVSQKTSMVGIQSDIANLTMYDGTTRISPFVQQPGGSLIVTFNFTSPVIVPRGTAKTLTLKGDVVAGKNGQTHSFGCRGTGCITVVGSSTGTAITPTVVDSDGPIMTLSDGTGAGGGTLTISADASSPPSGLLVGGASKVTVAELRFSAANDDMNLDSLHFDVTGVNGGILRNQVNQVYLFDGTSLLAFGVPTTTSAITFQNLRDRLIIPKNGSKKLTVKVDTGVVTNGQGDGYVARSGQGVAFNVYEDSYGAIGQTSGTRVLNSSKSGSVTGSEFTVYKSIPNVQRVPLNTGTLVNGTNVPVYKFKITADSKGDIAFHKAVFEISASNVSTGPSYGLFEEPGTINEVDLNYYPELPGASTDPISSKINLIKRVGTPGNFRLIAAGLSKIYEVRTTISNRSGNATVSTVMLGDSSSIFVPGQPPVLNTMTGVDSFSASNFIWSDLHRSNNPSAVPLLTQWYNGFRVPGLPSRSDAQVLTSPNVAPPPVPTPTPGPTPVPVPSYRYIKVQSSSNSWIAWHEIQAIDTSGNILTPVSCSASGNYLSSCQDVYPGRGSYWNAGDWSGWITLDYGANKFISQIKLLPSNSPNPASGTHEIFAMADGGSGYGSPIKTFSGAYYDQQWLTHQVSSSSGIGLENPGAVTVTAPAGQYTNAFSIRSTTAKSFYFYGYPTSYGAGINIAESSGGISPGTQMDIRIQVNSNVPAGTYKGTVSLRTSDSGITGEVTFPITVIVPSAGLPDFSVELPMDINPKIVDASNAIEVNKDAVLSFTIKNNGSTWPTKPSFSLSYKTGINPVNADAAIPENTCSTLTQMASNQSCVYAVKLKYSQTTSLTNNEVRLDIDYYNLITETDESNNWGITSFGVRSVPVVPKLISLSQNSGPTGTKINIEGTDIMLLGRPTTVWFGAVSASFPFGSGFILTNVEVPTSLTQGIYPVTVSNGVMTSNALNFTVTTGVPNTPSNLVADNSVCGQVTLSWTDNAANEDGFKIYRNTAAPSSDYFETGTGFSRKRYDLVWTVGNNLNTHTSGPLTDNPSPGGGYGYAVRAYNNTMGDSAWVTTSNSVLVNQCTQSPPPTPTPVPAPAPTPTPVPTPTPGPTPVPVPSYRYLKVQSTSNSWVAWHKIEAYDSGGNLLTPVSCSASDTYSTYVCQNTYPGASSYFISPGYSASITLDYGSNKSISQVKLKPSNDPNPANATHQLFGMADVDTGSGYVSLKTFSGPIYDQQWLTYDTSAVQGASIGNRAPSAPTITKTGQVIYGYSVDLDGDAITYRVNWGDGSAEETQRLGSGYAYVLSHGWRTGTYLVTVAADDGRGSSASVSFMLVSVP</sequence>
<name>A0A1F5NKL4_9BACT</name>
<feature type="compositionally biased region" description="Pro residues" evidence="1">
    <location>
        <begin position="1668"/>
        <end position="1693"/>
    </location>
</feature>
<dbReference type="InterPro" id="IPR000601">
    <property type="entry name" value="PKD_dom"/>
</dbReference>
<evidence type="ECO:0000313" key="3">
    <source>
        <dbReference type="EMBL" id="OGE78219.1"/>
    </source>
</evidence>
<dbReference type="Gene3D" id="1.10.1330.10">
    <property type="entry name" value="Dockerin domain"/>
    <property type="match status" value="1"/>
</dbReference>
<dbReference type="EMBL" id="MFEK01000014">
    <property type="protein sequence ID" value="OGE78219.1"/>
    <property type="molecule type" value="Genomic_DNA"/>
</dbReference>
<dbReference type="STRING" id="1817824.A2751_03625"/>
<proteinExistence type="predicted"/>
<comment type="caution">
    <text evidence="3">The sequence shown here is derived from an EMBL/GenBank/DDBJ whole genome shotgun (WGS) entry which is preliminary data.</text>
</comment>
<dbReference type="InterPro" id="IPR013783">
    <property type="entry name" value="Ig-like_fold"/>
</dbReference>
<feature type="compositionally biased region" description="Pro residues" evidence="1">
    <location>
        <begin position="227"/>
        <end position="237"/>
    </location>
</feature>
<feature type="region of interest" description="Disordered" evidence="1">
    <location>
        <begin position="1073"/>
        <end position="1094"/>
    </location>
</feature>
<dbReference type="Proteomes" id="UP000176864">
    <property type="component" value="Unassembled WGS sequence"/>
</dbReference>
<feature type="compositionally biased region" description="Pro residues" evidence="1">
    <location>
        <begin position="1081"/>
        <end position="1094"/>
    </location>
</feature>
<feature type="region of interest" description="Disordered" evidence="1">
    <location>
        <begin position="221"/>
        <end position="246"/>
    </location>
</feature>